<evidence type="ECO:0000313" key="6">
    <source>
        <dbReference type="Proteomes" id="UP000565205"/>
    </source>
</evidence>
<dbReference type="PANTHER" id="PTHR34853">
    <property type="match status" value="1"/>
</dbReference>
<dbReference type="GO" id="GO:0016042">
    <property type="term" value="P:lipid catabolic process"/>
    <property type="evidence" value="ECO:0007669"/>
    <property type="project" value="InterPro"/>
</dbReference>
<reference evidence="4 6" key="1">
    <citation type="submission" date="2020-06" db="EMBL/GenBank/DDBJ databases">
        <title>Description of novel acetic acid bacteria.</title>
        <authorList>
            <person name="Sombolestani A."/>
        </authorList>
    </citation>
    <scope>NUCLEOTIDE SEQUENCE [LARGE SCALE GENOMIC DNA]</scope>
    <source>
        <strain evidence="4 6">LMG 26838</strain>
    </source>
</reference>
<keyword evidence="5" id="KW-1185">Reference proteome</keyword>
<evidence type="ECO:0000256" key="2">
    <source>
        <dbReference type="SAM" id="SignalP"/>
    </source>
</evidence>
<comment type="caution">
    <text evidence="4">The sequence shown here is derived from an EMBL/GenBank/DDBJ whole genome shotgun (WGS) entry which is preliminary data.</text>
</comment>
<gene>
    <name evidence="3" type="ORF">FHR90_001269</name>
    <name evidence="4" type="ORF">HUK83_07440</name>
</gene>
<dbReference type="GO" id="GO:0004806">
    <property type="term" value="F:triacylglycerol lipase activity"/>
    <property type="evidence" value="ECO:0007669"/>
    <property type="project" value="InterPro"/>
</dbReference>
<evidence type="ECO:0008006" key="7">
    <source>
        <dbReference type="Google" id="ProtNLM"/>
    </source>
</evidence>
<dbReference type="Proteomes" id="UP000557688">
    <property type="component" value="Unassembled WGS sequence"/>
</dbReference>
<accession>A0A850NML3</accession>
<keyword evidence="2" id="KW-0732">Signal</keyword>
<keyword evidence="1" id="KW-0378">Hydrolase</keyword>
<dbReference type="InterPro" id="IPR006311">
    <property type="entry name" value="TAT_signal"/>
</dbReference>
<dbReference type="Proteomes" id="UP000565205">
    <property type="component" value="Unassembled WGS sequence"/>
</dbReference>
<evidence type="ECO:0000313" key="5">
    <source>
        <dbReference type="Proteomes" id="UP000557688"/>
    </source>
</evidence>
<name>A0A850NML3_9PROT</name>
<dbReference type="InterPro" id="IPR005152">
    <property type="entry name" value="Lipase_secreted"/>
</dbReference>
<organism evidence="4 6">
    <name type="scientific">Endobacter medicaginis</name>
    <dbReference type="NCBI Taxonomy" id="1181271"/>
    <lineage>
        <taxon>Bacteria</taxon>
        <taxon>Pseudomonadati</taxon>
        <taxon>Pseudomonadota</taxon>
        <taxon>Alphaproteobacteria</taxon>
        <taxon>Acetobacterales</taxon>
        <taxon>Acetobacteraceae</taxon>
        <taxon>Endobacter</taxon>
    </lineage>
</organism>
<dbReference type="EMBL" id="JACHXV010000004">
    <property type="protein sequence ID" value="MBB3173446.1"/>
    <property type="molecule type" value="Genomic_DNA"/>
</dbReference>
<dbReference type="PANTHER" id="PTHR34853:SF5">
    <property type="entry name" value="LIP-DOMAIN-CONTAINING PROTEIN-RELATED"/>
    <property type="match status" value="1"/>
</dbReference>
<dbReference type="PROSITE" id="PS51318">
    <property type="entry name" value="TAT"/>
    <property type="match status" value="1"/>
</dbReference>
<proteinExistence type="predicted"/>
<dbReference type="Gene3D" id="3.40.50.1820">
    <property type="entry name" value="alpha/beta hydrolase"/>
    <property type="match status" value="1"/>
</dbReference>
<evidence type="ECO:0000313" key="3">
    <source>
        <dbReference type="EMBL" id="MBB3173446.1"/>
    </source>
</evidence>
<sequence length="470" mass="48185">MRNKTRSRRLLGVIAAAAAAVGLGGGAQSAAAIPLPAEDAFYTPPPNLASLPNGAIIRQRDAVFGLSPSGVAKLAADAFGLAAGQLLSSATQAIANGFVTYQVLYKSTDGAGAPVAEAATILIPNLPWAGSGTRPVISYQTAEDSVSTNCQPSYVLQAGLLAQGGGALSGSLEALLALPALLKGYAIVYPDYEGPQSQWLAGPQAGHATLDGLRAALHSGHGLSPSTQVALWGYSGGGGATAWTATLAGSYAPELNVVGAAIGATSNSDLAAVFKSVDGSLIVGFLPTGIVGTTRATPIDLGQVLTNDGIALVQKAADPNKCLGQEILTFATAGRMEKYSVDPNRDFTQIPIVRQLLTANSIVGQSVAPALPILNYHEAFDKVVPVSADNAMAQQWCRAGTSVEIIRYSTPIVIDPTRLAGHVLGAAEGYLAALQYISNRFAGLPQRNDCPNANLWAGLPLLPYLPGLAR</sequence>
<dbReference type="EMBL" id="JABXXQ010000112">
    <property type="protein sequence ID" value="NVN30164.1"/>
    <property type="molecule type" value="Genomic_DNA"/>
</dbReference>
<feature type="signal peptide" evidence="2">
    <location>
        <begin position="1"/>
        <end position="32"/>
    </location>
</feature>
<dbReference type="AlphaFoldDB" id="A0A850NML3"/>
<evidence type="ECO:0000256" key="1">
    <source>
        <dbReference type="ARBA" id="ARBA00022801"/>
    </source>
</evidence>
<protein>
    <recommendedName>
        <fullName evidence="7">Triacylglycerol lipase</fullName>
    </recommendedName>
</protein>
<dbReference type="Gene3D" id="1.10.260.130">
    <property type="match status" value="1"/>
</dbReference>
<feature type="chain" id="PRO_5036418680" description="Triacylglycerol lipase" evidence="2">
    <location>
        <begin position="33"/>
        <end position="470"/>
    </location>
</feature>
<reference evidence="3 5" key="2">
    <citation type="submission" date="2020-08" db="EMBL/GenBank/DDBJ databases">
        <title>Genomic Encyclopedia of Type Strains, Phase III (KMG-III): the genomes of soil and plant-associated and newly described type strains.</title>
        <authorList>
            <person name="Whitman W."/>
        </authorList>
    </citation>
    <scope>NUCLEOTIDE SEQUENCE [LARGE SCALE GENOMIC DNA]</scope>
    <source>
        <strain evidence="3 5">CECT 8088</strain>
    </source>
</reference>
<dbReference type="Pfam" id="PF03583">
    <property type="entry name" value="LIP"/>
    <property type="match status" value="1"/>
</dbReference>
<dbReference type="InterPro" id="IPR029058">
    <property type="entry name" value="AB_hydrolase_fold"/>
</dbReference>
<dbReference type="RefSeq" id="WP_176623469.1">
    <property type="nucleotide sequence ID" value="NZ_JABXXQ010000112.1"/>
</dbReference>
<evidence type="ECO:0000313" key="4">
    <source>
        <dbReference type="EMBL" id="NVN30164.1"/>
    </source>
</evidence>
<dbReference type="SUPFAM" id="SSF53474">
    <property type="entry name" value="alpha/beta-Hydrolases"/>
    <property type="match status" value="1"/>
</dbReference>